<comment type="similarity">
    <text evidence="1">Belongs to the glycosyltransferase 2 family.</text>
</comment>
<dbReference type="SUPFAM" id="SSF53448">
    <property type="entry name" value="Nucleotide-diphospho-sugar transferases"/>
    <property type="match status" value="1"/>
</dbReference>
<evidence type="ECO:0000256" key="2">
    <source>
        <dbReference type="ARBA" id="ARBA00022676"/>
    </source>
</evidence>
<keyword evidence="2" id="KW-0328">Glycosyltransferase</keyword>
<dbReference type="PANTHER" id="PTHR43179">
    <property type="entry name" value="RHAMNOSYLTRANSFERASE WBBL"/>
    <property type="match status" value="1"/>
</dbReference>
<name>A0A857NH68_9BACT</name>
<dbReference type="EMBL" id="CP047901">
    <property type="protein sequence ID" value="QHO63478.1"/>
    <property type="molecule type" value="Genomic_DNA"/>
</dbReference>
<protein>
    <submittedName>
        <fullName evidence="4">Glycosyl transferase, family 2</fullName>
    </submittedName>
</protein>
<dbReference type="Proteomes" id="UP000463983">
    <property type="component" value="Chromosome"/>
</dbReference>
<evidence type="ECO:0000313" key="5">
    <source>
        <dbReference type="Proteomes" id="UP000463983"/>
    </source>
</evidence>
<gene>
    <name evidence="4" type="ORF">MICH65_0497</name>
</gene>
<dbReference type="GO" id="GO:0016757">
    <property type="term" value="F:glycosyltransferase activity"/>
    <property type="evidence" value="ECO:0007669"/>
    <property type="project" value="UniProtKB-KW"/>
</dbReference>
<keyword evidence="5" id="KW-1185">Reference proteome</keyword>
<dbReference type="PANTHER" id="PTHR43179:SF12">
    <property type="entry name" value="GALACTOFURANOSYLTRANSFERASE GLFT2"/>
    <property type="match status" value="1"/>
</dbReference>
<reference evidence="5" key="1">
    <citation type="journal article" date="2020" name="Microorganisms">
        <title>Complete Genome of a Member of a New Bacterial Lineage in the Microgenomates Group Reveals an Unusual Nucleotide Composition Disparity Between Two Strands of DNA and Limited Metabolic Potential.</title>
        <authorList>
            <person name="Kadnikov V.V."/>
            <person name="Mardanov A.V."/>
            <person name="Beletsky A.V."/>
            <person name="Karnachuk O.V."/>
            <person name="Ravin N.V."/>
        </authorList>
    </citation>
    <scope>NUCLEOTIDE SEQUENCE [LARGE SCALE GENOMIC DNA]</scope>
</reference>
<evidence type="ECO:0000313" key="4">
    <source>
        <dbReference type="EMBL" id="QHO63478.1"/>
    </source>
</evidence>
<dbReference type="Gene3D" id="3.90.550.10">
    <property type="entry name" value="Spore Coat Polysaccharide Biosynthesis Protein SpsA, Chain A"/>
    <property type="match status" value="1"/>
</dbReference>
<dbReference type="InterPro" id="IPR029044">
    <property type="entry name" value="Nucleotide-diphossugar_trans"/>
</dbReference>
<dbReference type="AlphaFoldDB" id="A0A857NH68"/>
<dbReference type="RefSeq" id="WP_161931858.1">
    <property type="nucleotide sequence ID" value="NZ_CP047901.1"/>
</dbReference>
<dbReference type="Pfam" id="PF13641">
    <property type="entry name" value="Glyco_tranf_2_3"/>
    <property type="match status" value="1"/>
</dbReference>
<organism evidence="4 5">
    <name type="scientific">Candidatus Chazhemtobacterium aquaticus</name>
    <dbReference type="NCBI Taxonomy" id="2715735"/>
    <lineage>
        <taxon>Bacteria</taxon>
        <taxon>Candidatus Chazhemtobacteraceae</taxon>
        <taxon>Candidatus Chazhemtobacterium</taxon>
    </lineage>
</organism>
<evidence type="ECO:0000256" key="3">
    <source>
        <dbReference type="ARBA" id="ARBA00022679"/>
    </source>
</evidence>
<sequence length="297" mass="33955">MKPTIDIIIPSFKGKKLLQRHLPDVLKHSPDCGIIVINDGPDDGTVEYLNKHFPKIKYLQNSKNLGFPKTINRGVAASKADYVVLMNNDVSPQKGYLTSALKILDDPKVFAVTFNEQQSSWPKVVWQNGKITFTRGQDKNKARYSAWASGGSSIIKRSLWNKLGGFNPLYSPGYWEDIDLGWRAWKLGFRIVWDPDSHVIHQHESTFKTLPQNKLNLLKQRNELLYHWQTITDSNLVFSHLKFLLTHTLAHPGYIKVILAALLLTPQVTKNYIKLSRQAKVTDRHILKTVNTPYSRS</sequence>
<dbReference type="CDD" id="cd04186">
    <property type="entry name" value="GT_2_like_c"/>
    <property type="match status" value="1"/>
</dbReference>
<dbReference type="KEGG" id="caqa:MICH65_0497"/>
<evidence type="ECO:0000256" key="1">
    <source>
        <dbReference type="ARBA" id="ARBA00006739"/>
    </source>
</evidence>
<keyword evidence="3 4" id="KW-0808">Transferase</keyword>
<accession>A0A857NH68</accession>
<proteinExistence type="inferred from homology"/>